<feature type="domain" description="PFU" evidence="7">
    <location>
        <begin position="375"/>
        <end position="471"/>
    </location>
</feature>
<feature type="repeat" description="WD" evidence="5">
    <location>
        <begin position="106"/>
        <end position="147"/>
    </location>
</feature>
<feature type="compositionally biased region" description="Polar residues" evidence="6">
    <location>
        <begin position="469"/>
        <end position="479"/>
    </location>
</feature>
<evidence type="ECO:0000256" key="3">
    <source>
        <dbReference type="ARBA" id="ARBA00022574"/>
    </source>
</evidence>
<feature type="repeat" description="WD" evidence="5">
    <location>
        <begin position="233"/>
        <end position="263"/>
    </location>
</feature>
<dbReference type="AlphaFoldDB" id="A0AAJ0G8G2"/>
<keyword evidence="2" id="KW-0963">Cytoplasm</keyword>
<dbReference type="PROSITE" id="PS50082">
    <property type="entry name" value="WD_REPEATS_2"/>
    <property type="match status" value="4"/>
</dbReference>
<evidence type="ECO:0000256" key="5">
    <source>
        <dbReference type="PROSITE-ProRule" id="PRU00221"/>
    </source>
</evidence>
<keyword evidence="3 5" id="KW-0853">WD repeat</keyword>
<dbReference type="Gene3D" id="1.25.10.10">
    <property type="entry name" value="Leucine-rich Repeat Variant"/>
    <property type="match status" value="1"/>
</dbReference>
<evidence type="ECO:0000256" key="4">
    <source>
        <dbReference type="ARBA" id="ARBA00022737"/>
    </source>
</evidence>
<keyword evidence="10" id="KW-1185">Reference proteome</keyword>
<dbReference type="Pfam" id="PF09070">
    <property type="entry name" value="PFU"/>
    <property type="match status" value="1"/>
</dbReference>
<feature type="domain" description="PUL" evidence="8">
    <location>
        <begin position="505"/>
        <end position="789"/>
    </location>
</feature>
<dbReference type="InterPro" id="IPR011989">
    <property type="entry name" value="ARM-like"/>
</dbReference>
<evidence type="ECO:0000256" key="6">
    <source>
        <dbReference type="SAM" id="MobiDB-lite"/>
    </source>
</evidence>
<name>A0AAJ0G8G2_9PEZI</name>
<dbReference type="PROSITE" id="PS51394">
    <property type="entry name" value="PFU"/>
    <property type="match status" value="1"/>
</dbReference>
<evidence type="ECO:0000259" key="7">
    <source>
        <dbReference type="PROSITE" id="PS51394"/>
    </source>
</evidence>
<gene>
    <name evidence="9" type="primary">lub1</name>
    <name evidence="9" type="ORF">LTR09_006475</name>
</gene>
<accession>A0AAJ0G8G2</accession>
<dbReference type="GO" id="GO:0005737">
    <property type="term" value="C:cytoplasm"/>
    <property type="evidence" value="ECO:0007669"/>
    <property type="project" value="UniProtKB-SubCell"/>
</dbReference>
<feature type="repeat" description="WD" evidence="5">
    <location>
        <begin position="188"/>
        <end position="226"/>
    </location>
</feature>
<feature type="repeat" description="WD" evidence="5">
    <location>
        <begin position="11"/>
        <end position="45"/>
    </location>
</feature>
<dbReference type="PROSITE" id="PS00678">
    <property type="entry name" value="WD_REPEATS_1"/>
    <property type="match status" value="1"/>
</dbReference>
<dbReference type="Gene3D" id="2.130.10.10">
    <property type="entry name" value="YVTN repeat-like/Quinoprotein amine dehydrogenase"/>
    <property type="match status" value="1"/>
</dbReference>
<comment type="caution">
    <text evidence="9">The sequence shown here is derived from an EMBL/GenBank/DDBJ whole genome shotgun (WGS) entry which is preliminary data.</text>
</comment>
<dbReference type="GO" id="GO:0043130">
    <property type="term" value="F:ubiquitin binding"/>
    <property type="evidence" value="ECO:0007669"/>
    <property type="project" value="TreeGrafter"/>
</dbReference>
<keyword evidence="4" id="KW-0677">Repeat</keyword>
<dbReference type="PANTHER" id="PTHR19849:SF0">
    <property type="entry name" value="PHOSPHOLIPASE A-2-ACTIVATING PROTEIN"/>
    <property type="match status" value="1"/>
</dbReference>
<dbReference type="Pfam" id="PF00400">
    <property type="entry name" value="WD40"/>
    <property type="match status" value="5"/>
</dbReference>
<dbReference type="InterPro" id="IPR038122">
    <property type="entry name" value="PFU_sf"/>
</dbReference>
<dbReference type="Gene3D" id="3.10.20.870">
    <property type="entry name" value="PFU (PLAA family ubiquitin binding), C-terminal domain"/>
    <property type="match status" value="1"/>
</dbReference>
<comment type="subcellular location">
    <subcellularLocation>
        <location evidence="1">Cytoplasm</location>
    </subcellularLocation>
</comment>
<evidence type="ECO:0000313" key="9">
    <source>
        <dbReference type="EMBL" id="KAK3052265.1"/>
    </source>
</evidence>
<proteinExistence type="predicted"/>
<dbReference type="InterPro" id="IPR015155">
    <property type="entry name" value="PFU"/>
</dbReference>
<evidence type="ECO:0000259" key="8">
    <source>
        <dbReference type="PROSITE" id="PS51396"/>
    </source>
</evidence>
<organism evidence="9 10">
    <name type="scientific">Extremus antarcticus</name>
    <dbReference type="NCBI Taxonomy" id="702011"/>
    <lineage>
        <taxon>Eukaryota</taxon>
        <taxon>Fungi</taxon>
        <taxon>Dikarya</taxon>
        <taxon>Ascomycota</taxon>
        <taxon>Pezizomycotina</taxon>
        <taxon>Dothideomycetes</taxon>
        <taxon>Dothideomycetidae</taxon>
        <taxon>Mycosphaerellales</taxon>
        <taxon>Extremaceae</taxon>
        <taxon>Extremus</taxon>
    </lineage>
</organism>
<evidence type="ECO:0000313" key="10">
    <source>
        <dbReference type="Proteomes" id="UP001271007"/>
    </source>
</evidence>
<evidence type="ECO:0000256" key="2">
    <source>
        <dbReference type="ARBA" id="ARBA00022490"/>
    </source>
</evidence>
<dbReference type="EMBL" id="JAWDJX010000021">
    <property type="protein sequence ID" value="KAK3052265.1"/>
    <property type="molecule type" value="Genomic_DNA"/>
</dbReference>
<dbReference type="InterPro" id="IPR036322">
    <property type="entry name" value="WD40_repeat_dom_sf"/>
</dbReference>
<dbReference type="InterPro" id="IPR001680">
    <property type="entry name" value="WD40_rpt"/>
</dbReference>
<dbReference type="PROSITE" id="PS51396">
    <property type="entry name" value="PUL"/>
    <property type="match status" value="1"/>
</dbReference>
<protein>
    <submittedName>
        <fullName evidence="9">WD repeat protein Lub1</fullName>
    </submittedName>
</protein>
<feature type="region of interest" description="Disordered" evidence="6">
    <location>
        <begin position="461"/>
        <end position="505"/>
    </location>
</feature>
<dbReference type="SUPFAM" id="SSF50978">
    <property type="entry name" value="WD40 repeat-like"/>
    <property type="match status" value="1"/>
</dbReference>
<evidence type="ECO:0000256" key="1">
    <source>
        <dbReference type="ARBA" id="ARBA00004496"/>
    </source>
</evidence>
<sequence>MTGDFKLSATLRGHEEDVRAVVFPSRQHIFSASRDNTVRNWSLTSPKPPLYDDTIALQGSHWFNGVAYSPPSEQHPEGLVAAGGKETFVFVKRVGQPPEEDPHRLLIGHAGNITCLAFSERGSKIISGGWDNQVFVWDVEAGNVTAELKGHEGPVWGVLVYDERLVLTACADKMIRVFDINGKSLATIKGHTDVVRSFCKLPSGHWSGAAFASAGNDEVIRLWTLEGTPMGELDGHTAYIYSLAVLPNGDIVSSSEDRTVRIWRDGKSIQTITHPAISIWTVAACPETGDIASGASDKIIRVFSRDPERQADPESIKSFEESNQMYAIPAETAAQGLPFEKENLPGPEALQTQIGERDGQQLFVRENDGSVTAHLWSVSTSQWDLVGTVVSGEGSGTSKKTFEGKEYDYVFDIDIEDGKPALKLPYNLSENAWDAARKFLDRNELPFEYYEQVANWVTENTRGARLTQGGPTADTQRSTPARDPMGTERRYKPGDGGPTSPYKQRKIPQTSYQDILEGNAQNAVTKIIDSSKHLLEAGQIKKESTIDRREAEVLQKLVDQIHNSPRDPHPSEEQVDALTEVATKWPTASRVPGVALLARLAVAPAFVQVTSTDEKETIVKVTAAGGLFLPKQPTANNAVHALRLFVNLFATESGRFIMDGSFDLALNLARPFSSEPESLAQFKALATLYLNYAVLLTSQALPIDSQSRQARAGVLLADIGAVLECESQYAGDGETLFRTLCALGTLLTLGNEFRQSVKMGVSGSLHFIRSKPAAQLANVQEVLQEIKDELK</sequence>
<dbReference type="PANTHER" id="PTHR19849">
    <property type="entry name" value="PHOSPHOLIPASE A-2-ACTIVATING PROTEIN"/>
    <property type="match status" value="1"/>
</dbReference>
<dbReference type="GO" id="GO:0043161">
    <property type="term" value="P:proteasome-mediated ubiquitin-dependent protein catabolic process"/>
    <property type="evidence" value="ECO:0007669"/>
    <property type="project" value="TreeGrafter"/>
</dbReference>
<dbReference type="PROSITE" id="PS50294">
    <property type="entry name" value="WD_REPEATS_REGION"/>
    <property type="match status" value="3"/>
</dbReference>
<dbReference type="InterPro" id="IPR015943">
    <property type="entry name" value="WD40/YVTN_repeat-like_dom_sf"/>
</dbReference>
<dbReference type="InterPro" id="IPR013535">
    <property type="entry name" value="PUL_dom"/>
</dbReference>
<reference evidence="9" key="1">
    <citation type="submission" date="2023-04" db="EMBL/GenBank/DDBJ databases">
        <title>Black Yeasts Isolated from many extreme environments.</title>
        <authorList>
            <person name="Coleine C."/>
            <person name="Stajich J.E."/>
            <person name="Selbmann L."/>
        </authorList>
    </citation>
    <scope>NUCLEOTIDE SEQUENCE</scope>
    <source>
        <strain evidence="9">CCFEE 5312</strain>
    </source>
</reference>
<dbReference type="SMART" id="SM00320">
    <property type="entry name" value="WD40"/>
    <property type="match status" value="6"/>
</dbReference>
<dbReference type="Proteomes" id="UP001271007">
    <property type="component" value="Unassembled WGS sequence"/>
</dbReference>
<dbReference type="GO" id="GO:0010992">
    <property type="term" value="P:ubiquitin recycling"/>
    <property type="evidence" value="ECO:0007669"/>
    <property type="project" value="TreeGrafter"/>
</dbReference>
<dbReference type="GO" id="GO:0005634">
    <property type="term" value="C:nucleus"/>
    <property type="evidence" value="ECO:0007669"/>
    <property type="project" value="TreeGrafter"/>
</dbReference>
<dbReference type="Pfam" id="PF08324">
    <property type="entry name" value="PUL"/>
    <property type="match status" value="1"/>
</dbReference>
<dbReference type="InterPro" id="IPR019775">
    <property type="entry name" value="WD40_repeat_CS"/>
</dbReference>
<dbReference type="CDD" id="cd00200">
    <property type="entry name" value="WD40"/>
    <property type="match status" value="1"/>
</dbReference>